<reference evidence="2 3" key="1">
    <citation type="submission" date="2016-03" db="EMBL/GenBank/DDBJ databases">
        <title>EvidentialGene: Evidence-directed Construction of Genes on Genomes.</title>
        <authorList>
            <person name="Gilbert D.G."/>
            <person name="Choi J.-H."/>
            <person name="Mockaitis K."/>
            <person name="Colbourne J."/>
            <person name="Pfrender M."/>
        </authorList>
    </citation>
    <scope>NUCLEOTIDE SEQUENCE [LARGE SCALE GENOMIC DNA]</scope>
    <source>
        <strain evidence="2 3">Xinb3</strain>
        <tissue evidence="2">Complete organism</tissue>
    </source>
</reference>
<keyword evidence="3" id="KW-1185">Reference proteome</keyword>
<dbReference type="EMBL" id="LRGB01000868">
    <property type="protein sequence ID" value="KZS15519.1"/>
    <property type="molecule type" value="Genomic_DNA"/>
</dbReference>
<dbReference type="AlphaFoldDB" id="A0A164YRK3"/>
<gene>
    <name evidence="2" type="ORF">APZ42_018687</name>
</gene>
<keyword evidence="1" id="KW-0812">Transmembrane</keyword>
<feature type="transmembrane region" description="Helical" evidence="1">
    <location>
        <begin position="30"/>
        <end position="48"/>
    </location>
</feature>
<comment type="caution">
    <text evidence="2">The sequence shown here is derived from an EMBL/GenBank/DDBJ whole genome shotgun (WGS) entry which is preliminary data.</text>
</comment>
<protein>
    <submittedName>
        <fullName evidence="2">Uncharacterized protein</fullName>
    </submittedName>
</protein>
<organism evidence="2 3">
    <name type="scientific">Daphnia magna</name>
    <dbReference type="NCBI Taxonomy" id="35525"/>
    <lineage>
        <taxon>Eukaryota</taxon>
        <taxon>Metazoa</taxon>
        <taxon>Ecdysozoa</taxon>
        <taxon>Arthropoda</taxon>
        <taxon>Crustacea</taxon>
        <taxon>Branchiopoda</taxon>
        <taxon>Diplostraca</taxon>
        <taxon>Cladocera</taxon>
        <taxon>Anomopoda</taxon>
        <taxon>Daphniidae</taxon>
        <taxon>Daphnia</taxon>
    </lineage>
</organism>
<accession>A0A164YRK3</accession>
<evidence type="ECO:0000256" key="1">
    <source>
        <dbReference type="SAM" id="Phobius"/>
    </source>
</evidence>
<sequence>MKFTKLLKAFRVFIRLASKKSKMCSTFESSAIPTFLVITYTTGIITLIRP</sequence>
<keyword evidence="1" id="KW-1133">Transmembrane helix</keyword>
<proteinExistence type="predicted"/>
<evidence type="ECO:0000313" key="2">
    <source>
        <dbReference type="EMBL" id="KZS15519.1"/>
    </source>
</evidence>
<evidence type="ECO:0000313" key="3">
    <source>
        <dbReference type="Proteomes" id="UP000076858"/>
    </source>
</evidence>
<name>A0A164YRK3_9CRUS</name>
<dbReference type="Proteomes" id="UP000076858">
    <property type="component" value="Unassembled WGS sequence"/>
</dbReference>
<keyword evidence="1" id="KW-0472">Membrane</keyword>